<accession>A0AC35UIE7</accession>
<organism evidence="1 2">
    <name type="scientific">Rhabditophanes sp. KR3021</name>
    <dbReference type="NCBI Taxonomy" id="114890"/>
    <lineage>
        <taxon>Eukaryota</taxon>
        <taxon>Metazoa</taxon>
        <taxon>Ecdysozoa</taxon>
        <taxon>Nematoda</taxon>
        <taxon>Chromadorea</taxon>
        <taxon>Rhabditida</taxon>
        <taxon>Tylenchina</taxon>
        <taxon>Panagrolaimomorpha</taxon>
        <taxon>Strongyloidoidea</taxon>
        <taxon>Alloionematidae</taxon>
        <taxon>Rhabditophanes</taxon>
    </lineage>
</organism>
<dbReference type="Proteomes" id="UP000095286">
    <property type="component" value="Unplaced"/>
</dbReference>
<name>A0AC35UIE7_9BILA</name>
<evidence type="ECO:0000313" key="1">
    <source>
        <dbReference type="Proteomes" id="UP000095286"/>
    </source>
</evidence>
<proteinExistence type="predicted"/>
<protein>
    <submittedName>
        <fullName evidence="2">ANK_REP_REGION domain-containing protein</fullName>
    </submittedName>
</protein>
<evidence type="ECO:0000313" key="2">
    <source>
        <dbReference type="WBParaSite" id="RSKR_0001147000.1"/>
    </source>
</evidence>
<reference evidence="2" key="1">
    <citation type="submission" date="2016-11" db="UniProtKB">
        <authorList>
            <consortium name="WormBaseParasite"/>
        </authorList>
    </citation>
    <scope>IDENTIFICATION</scope>
    <source>
        <strain evidence="2">KR3021</strain>
    </source>
</reference>
<dbReference type="WBParaSite" id="RSKR_0001147000.1">
    <property type="protein sequence ID" value="RSKR_0001147000.1"/>
    <property type="gene ID" value="RSKR_0001147000"/>
</dbReference>
<sequence>MNSGILTNSDKENPSPLLLQCIKEGRVDVLKSMLTQLGVSVNSFDSEVTKNTPLHWAASFGNEEIVKAICDNSADINCRNSKGQTPLHDAVRREEESIVRLLVNLGADIHIKDEKNNESPFEIAKAKNSSLVAIMSLSDVNEQLKNQQLSEEDQFDTASIISTDASFTFNNNTNECMDNNDYVNTKIESWTDLLWPKPQFLQIEKGSSILFPKDNRMKVYFSSNSEGSPRKMMQIIQTVSSVLASVNLEIEYRGHEVVDSLLEGRIVCGIYDIGKKCSYSLTVSESGIEIYANTYAGIKYGFCTLCQIFRLTDKPITVANDNKFMSIYESQQTSPLNNQSMVPLNFVRQIPCLVVRDYSELEIRAISCDFSGCKILTTESVLQIATRLAYVKANYLFLNFEVRTTDSYILPYTNSQIFQMTQVCEELFITLVPSLDFQTSSIELEDARQFIEQFLDDFPLQREVAFGENISKILLQNKTLLHAISKRVKKVFLSIELLENNINQINALPPYCILSLECKYPLDIENKLSARVNIILRHSVSDVGFLTASQESIAKQALLLQKLSSKMFVLGTIICDLSTGIEIIPPCFSYMSQISSVGLSWNKSLDFRRYSFLMARITAEHILLDGNLGVLFEQAMLLGRVEHEITKYSIGQNKLSGVGQSMPKNVISIFVEILLNPDNIRLERLTPQIFKRATIECKKSLRCLKESQYLLHNKYDLALTLTEITGIARLLLLLSTIGQNLTLYGGNDTGNKNVLSVGLLPSNVRTDMANSLLDIRQKFQFTWLSRNMAITLPNSLKIFDNLFRALLPKDLQDYSKMVL</sequence>